<accession>A0ABU8N986</accession>
<dbReference type="Pfam" id="PF07883">
    <property type="entry name" value="Cupin_2"/>
    <property type="match status" value="1"/>
</dbReference>
<dbReference type="InterPro" id="IPR053146">
    <property type="entry name" value="QDO-like"/>
</dbReference>
<protein>
    <submittedName>
        <fullName evidence="2">Cupin domain-containing protein</fullName>
    </submittedName>
</protein>
<evidence type="ECO:0000313" key="2">
    <source>
        <dbReference type="EMBL" id="MEJ2888487.1"/>
    </source>
</evidence>
<dbReference type="Gene3D" id="2.60.120.10">
    <property type="entry name" value="Jelly Rolls"/>
    <property type="match status" value="1"/>
</dbReference>
<sequence>MKFLDSILAIRADREETAGQLGVAESWAPLGHASPLHVHTHEDEGFFVIDGEMQFWRGDEPPFRLEAGGLAWLPRGRSHAFVVTSPSARFLTIATPGGFEDLFRTGTPTSDPTVPAPGPPAPEDLERAMTALTALGVTILGPPPAL</sequence>
<dbReference type="SUPFAM" id="SSF51182">
    <property type="entry name" value="RmlC-like cupins"/>
    <property type="match status" value="1"/>
</dbReference>
<feature type="domain" description="Cupin type-2" evidence="1">
    <location>
        <begin position="31"/>
        <end position="91"/>
    </location>
</feature>
<dbReference type="InterPro" id="IPR013096">
    <property type="entry name" value="Cupin_2"/>
</dbReference>
<proteinExistence type="predicted"/>
<dbReference type="RefSeq" id="WP_337715095.1">
    <property type="nucleotide sequence ID" value="NZ_JBBEGL010000005.1"/>
</dbReference>
<dbReference type="Proteomes" id="UP001370100">
    <property type="component" value="Unassembled WGS sequence"/>
</dbReference>
<gene>
    <name evidence="2" type="ORF">WCD41_18650</name>
</gene>
<organism evidence="2 3">
    <name type="scientific">Actinomycetospora aeridis</name>
    <dbReference type="NCBI Taxonomy" id="3129231"/>
    <lineage>
        <taxon>Bacteria</taxon>
        <taxon>Bacillati</taxon>
        <taxon>Actinomycetota</taxon>
        <taxon>Actinomycetes</taxon>
        <taxon>Pseudonocardiales</taxon>
        <taxon>Pseudonocardiaceae</taxon>
        <taxon>Actinomycetospora</taxon>
    </lineage>
</organism>
<name>A0ABU8N986_9PSEU</name>
<reference evidence="2 3" key="1">
    <citation type="submission" date="2024-03" db="EMBL/GenBank/DDBJ databases">
        <title>Actinomycetospora sp. OC33-EN06, a novel actinomycete isolated from wild orchid (Aerides multiflora).</title>
        <authorList>
            <person name="Suriyachadkun C."/>
        </authorList>
    </citation>
    <scope>NUCLEOTIDE SEQUENCE [LARGE SCALE GENOMIC DNA]</scope>
    <source>
        <strain evidence="2 3">OC33-EN06</strain>
    </source>
</reference>
<comment type="caution">
    <text evidence="2">The sequence shown here is derived from an EMBL/GenBank/DDBJ whole genome shotgun (WGS) entry which is preliminary data.</text>
</comment>
<dbReference type="InterPro" id="IPR014710">
    <property type="entry name" value="RmlC-like_jellyroll"/>
</dbReference>
<evidence type="ECO:0000313" key="3">
    <source>
        <dbReference type="Proteomes" id="UP001370100"/>
    </source>
</evidence>
<dbReference type="PANTHER" id="PTHR36440:SF1">
    <property type="entry name" value="PUTATIVE (AFU_ORTHOLOGUE AFUA_8G07350)-RELATED"/>
    <property type="match status" value="1"/>
</dbReference>
<evidence type="ECO:0000259" key="1">
    <source>
        <dbReference type="Pfam" id="PF07883"/>
    </source>
</evidence>
<keyword evidence="3" id="KW-1185">Reference proteome</keyword>
<dbReference type="EMBL" id="JBBEGL010000005">
    <property type="protein sequence ID" value="MEJ2888487.1"/>
    <property type="molecule type" value="Genomic_DNA"/>
</dbReference>
<dbReference type="PANTHER" id="PTHR36440">
    <property type="entry name" value="PUTATIVE (AFU_ORTHOLOGUE AFUA_8G07350)-RELATED"/>
    <property type="match status" value="1"/>
</dbReference>
<dbReference type="InterPro" id="IPR011051">
    <property type="entry name" value="RmlC_Cupin_sf"/>
</dbReference>